<proteinExistence type="predicted"/>
<evidence type="ECO:0000313" key="1">
    <source>
        <dbReference type="EMBL" id="GAG99720.1"/>
    </source>
</evidence>
<reference evidence="1" key="1">
    <citation type="journal article" date="2014" name="Front. Microbiol.">
        <title>High frequency of phylogenetically diverse reductive dehalogenase-homologous genes in deep subseafloor sedimentary metagenomes.</title>
        <authorList>
            <person name="Kawai M."/>
            <person name="Futagami T."/>
            <person name="Toyoda A."/>
            <person name="Takaki Y."/>
            <person name="Nishi S."/>
            <person name="Hori S."/>
            <person name="Arai W."/>
            <person name="Tsubouchi T."/>
            <person name="Morono Y."/>
            <person name="Uchiyama I."/>
            <person name="Ito T."/>
            <person name="Fujiyama A."/>
            <person name="Inagaki F."/>
            <person name="Takami H."/>
        </authorList>
    </citation>
    <scope>NUCLEOTIDE SEQUENCE</scope>
    <source>
        <strain evidence="1">Expedition CK06-06</strain>
    </source>
</reference>
<organism evidence="1">
    <name type="scientific">marine sediment metagenome</name>
    <dbReference type="NCBI Taxonomy" id="412755"/>
    <lineage>
        <taxon>unclassified sequences</taxon>
        <taxon>metagenomes</taxon>
        <taxon>ecological metagenomes</taxon>
    </lineage>
</organism>
<sequence length="176" mass="19813">NAYILQAYPKTINSDAIILQTYTKTITSDAYILKTDITGTINSDAYILQTYQGSIASDAEIVYVGNVILISPTDTLIVEIDYGENVVFVWRMPDTYQSTGKIDCKIEIATDISMANIVERKYTRSDSGFEYDNTGSGNWVTYPSDGVTSTYFFNNARYTTTLDPGLYYWRVRGCVR</sequence>
<protein>
    <submittedName>
        <fullName evidence="1">Uncharacterized protein</fullName>
    </submittedName>
</protein>
<name>X1BXF9_9ZZZZ</name>
<gene>
    <name evidence="1" type="ORF">S01H4_39486</name>
</gene>
<dbReference type="EMBL" id="BART01021391">
    <property type="protein sequence ID" value="GAG99720.1"/>
    <property type="molecule type" value="Genomic_DNA"/>
</dbReference>
<feature type="non-terminal residue" evidence="1">
    <location>
        <position position="1"/>
    </location>
</feature>
<comment type="caution">
    <text evidence="1">The sequence shown here is derived from an EMBL/GenBank/DDBJ whole genome shotgun (WGS) entry which is preliminary data.</text>
</comment>
<dbReference type="AlphaFoldDB" id="X1BXF9"/>
<accession>X1BXF9</accession>